<gene>
    <name evidence="3" type="ORF">SteCoe_13233</name>
</gene>
<dbReference type="AlphaFoldDB" id="A0A1R2C8Y9"/>
<evidence type="ECO:0000259" key="2">
    <source>
        <dbReference type="SMART" id="SM00385"/>
    </source>
</evidence>
<name>A0A1R2C8Y9_9CILI</name>
<dbReference type="InterPro" id="IPR013763">
    <property type="entry name" value="Cyclin-like_dom"/>
</dbReference>
<dbReference type="OrthoDB" id="290897at2759"/>
<dbReference type="Gene3D" id="1.10.472.10">
    <property type="entry name" value="Cyclin-like"/>
    <property type="match status" value="2"/>
</dbReference>
<comment type="caution">
    <text evidence="3">The sequence shown here is derived from an EMBL/GenBank/DDBJ whole genome shotgun (WGS) entry which is preliminary data.</text>
</comment>
<dbReference type="InterPro" id="IPR006671">
    <property type="entry name" value="Cyclin_N"/>
</dbReference>
<keyword evidence="4" id="KW-1185">Reference proteome</keyword>
<protein>
    <recommendedName>
        <fullName evidence="2">Cyclin-like domain-containing protein</fullName>
    </recommendedName>
</protein>
<reference evidence="3 4" key="1">
    <citation type="submission" date="2016-11" db="EMBL/GenBank/DDBJ databases">
        <title>The macronuclear genome of Stentor coeruleus: a giant cell with tiny introns.</title>
        <authorList>
            <person name="Slabodnick M."/>
            <person name="Ruby J.G."/>
            <person name="Reiff S.B."/>
            <person name="Swart E.C."/>
            <person name="Gosai S."/>
            <person name="Prabakaran S."/>
            <person name="Witkowska E."/>
            <person name="Larue G.E."/>
            <person name="Fisher S."/>
            <person name="Freeman R.M."/>
            <person name="Gunawardena J."/>
            <person name="Chu W."/>
            <person name="Stover N.A."/>
            <person name="Gregory B.D."/>
            <person name="Nowacki M."/>
            <person name="Derisi J."/>
            <person name="Roy S.W."/>
            <person name="Marshall W.F."/>
            <person name="Sood P."/>
        </authorList>
    </citation>
    <scope>NUCLEOTIDE SEQUENCE [LARGE SCALE GENOMIC DNA]</scope>
    <source>
        <strain evidence="3">WM001</strain>
    </source>
</reference>
<proteinExistence type="inferred from homology"/>
<evidence type="ECO:0000256" key="1">
    <source>
        <dbReference type="RuleBase" id="RU000383"/>
    </source>
</evidence>
<dbReference type="GO" id="GO:0006357">
    <property type="term" value="P:regulation of transcription by RNA polymerase II"/>
    <property type="evidence" value="ECO:0007669"/>
    <property type="project" value="InterPro"/>
</dbReference>
<dbReference type="PANTHER" id="PTHR10026">
    <property type="entry name" value="CYCLIN"/>
    <property type="match status" value="1"/>
</dbReference>
<dbReference type="SMART" id="SM00385">
    <property type="entry name" value="CYCLIN"/>
    <property type="match status" value="1"/>
</dbReference>
<keyword evidence="1" id="KW-0195">Cyclin</keyword>
<organism evidence="3 4">
    <name type="scientific">Stentor coeruleus</name>
    <dbReference type="NCBI Taxonomy" id="5963"/>
    <lineage>
        <taxon>Eukaryota</taxon>
        <taxon>Sar</taxon>
        <taxon>Alveolata</taxon>
        <taxon>Ciliophora</taxon>
        <taxon>Postciliodesmatophora</taxon>
        <taxon>Heterotrichea</taxon>
        <taxon>Heterotrichida</taxon>
        <taxon>Stentoridae</taxon>
        <taxon>Stentor</taxon>
    </lineage>
</organism>
<dbReference type="Proteomes" id="UP000187209">
    <property type="component" value="Unassembled WGS sequence"/>
</dbReference>
<dbReference type="EMBL" id="MPUH01000236">
    <property type="protein sequence ID" value="OMJ85472.1"/>
    <property type="molecule type" value="Genomic_DNA"/>
</dbReference>
<sequence length="250" mass="28976">MKIFPEEECRRAVGLPFEIQQQLRSGDFAFITEMGRQLQIDENVLCSANYMVNLFFIRRSYLNYDRHILSTAALMLACKTHNFRRQNKRIYPNTFASTYHSVFHRRIHGADRQPPVFDDALKAEYLVKIFKAEFKLLKTLEFDVDIDLPLYYLENVISKLYTNIEDKNVFMTMSRVMANESMRSIAPLCIRTQAVAVACVVLAGVICNLPRPQNLVLINAESWWTVVSPDLTLQEITQAIRLIMEAITLK</sequence>
<dbReference type="GO" id="GO:0016538">
    <property type="term" value="F:cyclin-dependent protein serine/threonine kinase regulator activity"/>
    <property type="evidence" value="ECO:0007669"/>
    <property type="project" value="InterPro"/>
</dbReference>
<evidence type="ECO:0000313" key="3">
    <source>
        <dbReference type="EMBL" id="OMJ85472.1"/>
    </source>
</evidence>
<accession>A0A1R2C8Y9</accession>
<feature type="domain" description="Cyclin-like" evidence="2">
    <location>
        <begin position="29"/>
        <end position="138"/>
    </location>
</feature>
<dbReference type="SUPFAM" id="SSF47954">
    <property type="entry name" value="Cyclin-like"/>
    <property type="match status" value="2"/>
</dbReference>
<dbReference type="InterPro" id="IPR036915">
    <property type="entry name" value="Cyclin-like_sf"/>
</dbReference>
<dbReference type="CDD" id="cd00043">
    <property type="entry name" value="CYCLIN_SF"/>
    <property type="match status" value="1"/>
</dbReference>
<comment type="similarity">
    <text evidence="1">Belongs to the cyclin family.</text>
</comment>
<dbReference type="Pfam" id="PF00134">
    <property type="entry name" value="Cyclin_N"/>
    <property type="match status" value="1"/>
</dbReference>
<dbReference type="InterPro" id="IPR043198">
    <property type="entry name" value="Cyclin/Ssn8"/>
</dbReference>
<evidence type="ECO:0000313" key="4">
    <source>
        <dbReference type="Proteomes" id="UP000187209"/>
    </source>
</evidence>